<protein>
    <submittedName>
        <fullName evidence="6">Secretion protein</fullName>
    </submittedName>
</protein>
<keyword evidence="7" id="KW-1185">Reference proteome</keyword>
<dbReference type="GO" id="GO:0008320">
    <property type="term" value="F:protein transmembrane transporter activity"/>
    <property type="evidence" value="ECO:0007669"/>
    <property type="project" value="TreeGrafter"/>
</dbReference>
<dbReference type="PANTHER" id="PTHR34597:SF6">
    <property type="entry name" value="BLR6126 PROTEIN"/>
    <property type="match status" value="1"/>
</dbReference>
<dbReference type="InterPro" id="IPR013686">
    <property type="entry name" value="Polypept-transport_assoc_ShlB"/>
</dbReference>
<dbReference type="Proteomes" id="UP000239898">
    <property type="component" value="Unassembled WGS sequence"/>
</dbReference>
<comment type="caution">
    <text evidence="6">The sequence shown here is derived from an EMBL/GenBank/DDBJ whole genome shotgun (WGS) entry which is preliminary data.</text>
</comment>
<dbReference type="Pfam" id="PF03865">
    <property type="entry name" value="ShlB"/>
    <property type="match status" value="1"/>
</dbReference>
<sequence length="522" mass="56582">MAVCGAPYACAADAPTARFDVMAYQVVGNTQLSAAEIERAVYPFLGPQRSETDVEAARAALQALYAGKGLATVSVTIPEQNAGGGLVTLQVSEQRIGRLRVNGADYFSPDAVERGAPSLKEGTVPNFKDVQRDIVALNQLPDRRVTPDIKPGVGPNTLDVDLNVDDDLPLHGSLELNNRNSANTTDLRLNATLRYDNLWQRGHSLSVSAQTAPQRPSDAKVLSASYMARLTDSPWSLLAYAVRSDSDIAVISDFNVVGNGTLAGMRAIRALPARNGFFHSLSLGLDYKHFEESSNFDSSPIEYYPLNLAYNADWTGERRRSSFGATLTVNSGGLGLGANRCGNNHCNPSQPGSFDYKRYNARPNFAHLRLEGAHTRTLGRDFQLFGRAQTQLSAEPLISNEEMSLGGLDSVRGYHESQALGDYGVTAQLELRSPSYAEWFGASTQEARVRAFVDGGYVRIHQPLPEQTPSETLISVGVGATAQVFDHLNGSIDLAAPQSRPGGDNAPRQDDFNVLFRLWGEF</sequence>
<keyword evidence="1" id="KW-1134">Transmembrane beta strand</keyword>
<dbReference type="InterPro" id="IPR051544">
    <property type="entry name" value="TPS_OM_transporter"/>
</dbReference>
<evidence type="ECO:0000259" key="5">
    <source>
        <dbReference type="Pfam" id="PF08479"/>
    </source>
</evidence>
<feature type="domain" description="Polypeptide-transport-associated ShlB-type" evidence="5">
    <location>
        <begin position="19"/>
        <end position="93"/>
    </location>
</feature>
<dbReference type="EMBL" id="MIGX01000073">
    <property type="protein sequence ID" value="PPT89189.1"/>
    <property type="molecule type" value="Genomic_DNA"/>
</dbReference>
<dbReference type="GO" id="GO:0098046">
    <property type="term" value="C:type V protein secretion system complex"/>
    <property type="evidence" value="ECO:0007669"/>
    <property type="project" value="TreeGrafter"/>
</dbReference>
<reference evidence="6 7" key="1">
    <citation type="submission" date="2016-08" db="EMBL/GenBank/DDBJ databases">
        <title>Evolution of the type three secretion system and type three effector repertoires in Xanthomonas.</title>
        <authorList>
            <person name="Merda D."/>
            <person name="Briand M."/>
            <person name="Bosis E."/>
            <person name="Rousseau C."/>
            <person name="Portier P."/>
            <person name="Jacques M.-A."/>
            <person name="Fischer-Le Saux M."/>
        </authorList>
    </citation>
    <scope>NUCLEOTIDE SEQUENCE [LARGE SCALE GENOMIC DNA]</scope>
    <source>
        <strain evidence="6 7">CFBP 4691</strain>
    </source>
</reference>
<evidence type="ECO:0000256" key="2">
    <source>
        <dbReference type="ARBA" id="ARBA00022692"/>
    </source>
</evidence>
<keyword evidence="2" id="KW-0812">Transmembrane</keyword>
<evidence type="ECO:0000259" key="4">
    <source>
        <dbReference type="Pfam" id="PF03865"/>
    </source>
</evidence>
<dbReference type="AlphaFoldDB" id="A0A2S6ZD20"/>
<keyword evidence="1" id="KW-0472">Membrane</keyword>
<name>A0A2S6ZD20_9XANT</name>
<keyword evidence="3" id="KW-0998">Cell outer membrane</keyword>
<organism evidence="6 7">
    <name type="scientific">Xanthomonas theicola</name>
    <dbReference type="NCBI Taxonomy" id="56464"/>
    <lineage>
        <taxon>Bacteria</taxon>
        <taxon>Pseudomonadati</taxon>
        <taxon>Pseudomonadota</taxon>
        <taxon>Gammaproteobacteria</taxon>
        <taxon>Lysobacterales</taxon>
        <taxon>Lysobacteraceae</taxon>
        <taxon>Xanthomonas</taxon>
    </lineage>
</organism>
<evidence type="ECO:0000256" key="1">
    <source>
        <dbReference type="ARBA" id="ARBA00022452"/>
    </source>
</evidence>
<feature type="domain" description="Haemolysin activator HlyB C-terminal" evidence="4">
    <location>
        <begin position="159"/>
        <end position="481"/>
    </location>
</feature>
<evidence type="ECO:0000256" key="3">
    <source>
        <dbReference type="ARBA" id="ARBA00023237"/>
    </source>
</evidence>
<evidence type="ECO:0000313" key="6">
    <source>
        <dbReference type="EMBL" id="PPT89189.1"/>
    </source>
</evidence>
<dbReference type="OrthoDB" id="5664954at2"/>
<evidence type="ECO:0000313" key="7">
    <source>
        <dbReference type="Proteomes" id="UP000239898"/>
    </source>
</evidence>
<dbReference type="InterPro" id="IPR005565">
    <property type="entry name" value="Hemolysn_activator_HlyB_C"/>
</dbReference>
<dbReference type="PANTHER" id="PTHR34597">
    <property type="entry name" value="SLR1661 PROTEIN"/>
    <property type="match status" value="1"/>
</dbReference>
<gene>
    <name evidence="6" type="ORF">XthCFBP4691_14000</name>
</gene>
<dbReference type="Pfam" id="PF08479">
    <property type="entry name" value="POTRA_2"/>
    <property type="match status" value="1"/>
</dbReference>
<dbReference type="Gene3D" id="2.40.160.50">
    <property type="entry name" value="membrane protein fhac: a member of the omp85/tpsb transporter family"/>
    <property type="match status" value="1"/>
</dbReference>
<proteinExistence type="predicted"/>
<dbReference type="Gene3D" id="3.10.20.310">
    <property type="entry name" value="membrane protein fhac"/>
    <property type="match status" value="1"/>
</dbReference>
<dbReference type="GO" id="GO:0046819">
    <property type="term" value="P:protein secretion by the type V secretion system"/>
    <property type="evidence" value="ECO:0007669"/>
    <property type="project" value="TreeGrafter"/>
</dbReference>
<accession>A0A2S6ZD20</accession>